<dbReference type="OrthoDB" id="6575751at2759"/>
<evidence type="ECO:0000313" key="2">
    <source>
        <dbReference type="EMBL" id="MBY85788.1"/>
    </source>
</evidence>
<accession>A0A2S2R750</accession>
<keyword evidence="1" id="KW-0812">Transmembrane</keyword>
<sequence length="120" mass="14167">MADQNSTKTSLSELISWRLLKKNPSGGIVLGIFGVALVIDGLFYLHFLRRKEYQVDHKKRMWNERFEMLENPVKMKLFNSSEESVPKISQPLIDVYKKMNHEDKRRKQVEDCIRSINVKK</sequence>
<proteinExistence type="predicted"/>
<dbReference type="AlphaFoldDB" id="A0A2S2R750"/>
<feature type="transmembrane region" description="Helical" evidence="1">
    <location>
        <begin position="27"/>
        <end position="48"/>
    </location>
</feature>
<evidence type="ECO:0000256" key="1">
    <source>
        <dbReference type="SAM" id="Phobius"/>
    </source>
</evidence>
<keyword evidence="1" id="KW-1133">Transmembrane helix</keyword>
<name>A0A2S2R750_9HEMI</name>
<organism evidence="2">
    <name type="scientific">Sipha flava</name>
    <name type="common">yellow sugarcane aphid</name>
    <dbReference type="NCBI Taxonomy" id="143950"/>
    <lineage>
        <taxon>Eukaryota</taxon>
        <taxon>Metazoa</taxon>
        <taxon>Ecdysozoa</taxon>
        <taxon>Arthropoda</taxon>
        <taxon>Hexapoda</taxon>
        <taxon>Insecta</taxon>
        <taxon>Pterygota</taxon>
        <taxon>Neoptera</taxon>
        <taxon>Paraneoptera</taxon>
        <taxon>Hemiptera</taxon>
        <taxon>Sternorrhyncha</taxon>
        <taxon>Aphidomorpha</taxon>
        <taxon>Aphidoidea</taxon>
        <taxon>Aphididae</taxon>
        <taxon>Sipha</taxon>
    </lineage>
</organism>
<reference evidence="2" key="1">
    <citation type="submission" date="2018-04" db="EMBL/GenBank/DDBJ databases">
        <title>Transcriptome assembly of Sipha flava.</title>
        <authorList>
            <person name="Scully E.D."/>
            <person name="Geib S.M."/>
            <person name="Palmer N.A."/>
            <person name="Koch K."/>
            <person name="Bradshaw J."/>
            <person name="Heng-Moss T."/>
            <person name="Sarath G."/>
        </authorList>
    </citation>
    <scope>NUCLEOTIDE SEQUENCE</scope>
</reference>
<dbReference type="EMBL" id="GGMS01016585">
    <property type="protein sequence ID" value="MBY85788.1"/>
    <property type="molecule type" value="Transcribed_RNA"/>
</dbReference>
<gene>
    <name evidence="2" type="ORF">g.70912</name>
</gene>
<keyword evidence="1" id="KW-0472">Membrane</keyword>
<protein>
    <submittedName>
        <fullName evidence="2">Uncharacterized protein</fullName>
    </submittedName>
</protein>